<evidence type="ECO:0000256" key="1">
    <source>
        <dbReference type="ARBA" id="ARBA00004141"/>
    </source>
</evidence>
<evidence type="ECO:0000256" key="4">
    <source>
        <dbReference type="ARBA" id="ARBA00023136"/>
    </source>
</evidence>
<comment type="subcellular location">
    <subcellularLocation>
        <location evidence="1">Membrane</location>
        <topology evidence="1">Multi-pass membrane protein</topology>
    </subcellularLocation>
</comment>
<feature type="transmembrane region" description="Helical" evidence="5">
    <location>
        <begin position="146"/>
        <end position="169"/>
    </location>
</feature>
<keyword evidence="3 5" id="KW-1133">Transmembrane helix</keyword>
<evidence type="ECO:0000313" key="7">
    <source>
        <dbReference type="EMBL" id="TDG08299.1"/>
    </source>
</evidence>
<keyword evidence="2 5" id="KW-0812">Transmembrane</keyword>
<gene>
    <name evidence="7" type="ORF">E1N52_13085</name>
</gene>
<feature type="transmembrane region" description="Helical" evidence="5">
    <location>
        <begin position="60"/>
        <end position="76"/>
    </location>
</feature>
<dbReference type="PANTHER" id="PTHR11814">
    <property type="entry name" value="SULFATE TRANSPORTER"/>
    <property type="match status" value="1"/>
</dbReference>
<feature type="domain" description="STAS" evidence="6">
    <location>
        <begin position="446"/>
        <end position="559"/>
    </location>
</feature>
<dbReference type="RefSeq" id="WP_133183203.1">
    <property type="nucleotide sequence ID" value="NZ_SMOD01000008.1"/>
</dbReference>
<dbReference type="InterPro" id="IPR002645">
    <property type="entry name" value="STAS_dom"/>
</dbReference>
<feature type="transmembrane region" description="Helical" evidence="5">
    <location>
        <begin position="359"/>
        <end position="377"/>
    </location>
</feature>
<proteinExistence type="predicted"/>
<sequence>MRDRSASHRSSRFRLPVLEWVRGYQTSWIKPDIVAGITAAAVVLPKAMAYASVAGLPVETGLYTAFVPMVIYVLFGTSRPLSVSTSATLAILSAAALGEVAPDGNTAQLIVATATLTLLVGFFLVLAALFRLGFIANFISEPVLTGFKAGIAIVIVLGQLPNLIGIHVVKGSFFHNVHALVAGLPHTSMATFALGVLTIAVLVALEHWYPKSPAPLIAVALGIACVAFAGVQRYGVEIVGEIPTGLPSFVMPDLSLIDALWPAAAGIALMSFTETIASGRAFALSGEPVPLPNRELLATGLGNALGALFGSMPAGGGTTQTAVNRLAGAHSQLAELATAAVTLGTMVLLAPVIGLMPHATLAAVVIVYSIGLLNPADFRAILAIRRTEFIWAVVALVGVVLLGTLQGILIAIVVSLGALAHQVSDPPVYVLRRKPGTNVFRPVSDEHPNDEDFPGLLLLRPEGRIFFLNASNIVHKIMPLVAQARPKVMALDMRAVFDVEYTALKMLTEAEKKCRESGIEVWVVGLNPAVFAVLEKAPLGSVLGHERMFLNLEQALAAWWEAQHAISRDGVSSATSHPGQRTP</sequence>
<dbReference type="OrthoDB" id="9177189at2"/>
<reference evidence="7 8" key="1">
    <citation type="submission" date="2019-03" db="EMBL/GenBank/DDBJ databases">
        <title>Paraburkholderia sp. isolated from native Mimosa gymnas in Guartela State Park, Brazil.</title>
        <authorList>
            <person name="Paulitsch F."/>
            <person name="Hungria M."/>
            <person name="Delamuta J.R.M."/>
            <person name="Ribeiro R.A."/>
            <person name="Dall'Agnol R."/>
            <person name="Silva J.S.B."/>
        </authorList>
    </citation>
    <scope>NUCLEOTIDE SEQUENCE [LARGE SCALE GENOMIC DNA]</scope>
    <source>
        <strain evidence="7 8">CNPSo 3008</strain>
    </source>
</reference>
<accession>A0A4R5LGH0</accession>
<feature type="transmembrane region" description="Helical" evidence="5">
    <location>
        <begin position="189"/>
        <end position="209"/>
    </location>
</feature>
<evidence type="ECO:0000313" key="8">
    <source>
        <dbReference type="Proteomes" id="UP000295606"/>
    </source>
</evidence>
<dbReference type="InterPro" id="IPR011547">
    <property type="entry name" value="SLC26A/SulP_dom"/>
</dbReference>
<dbReference type="Proteomes" id="UP000295606">
    <property type="component" value="Unassembled WGS sequence"/>
</dbReference>
<organism evidence="7 8">
    <name type="scientific">Paraburkholderia guartelaensis</name>
    <dbReference type="NCBI Taxonomy" id="2546446"/>
    <lineage>
        <taxon>Bacteria</taxon>
        <taxon>Pseudomonadati</taxon>
        <taxon>Pseudomonadota</taxon>
        <taxon>Betaproteobacteria</taxon>
        <taxon>Burkholderiales</taxon>
        <taxon>Burkholderiaceae</taxon>
        <taxon>Paraburkholderia</taxon>
    </lineage>
</organism>
<dbReference type="Pfam" id="PF00916">
    <property type="entry name" value="Sulfate_transp"/>
    <property type="match status" value="1"/>
</dbReference>
<keyword evidence="4 5" id="KW-0472">Membrane</keyword>
<feature type="transmembrane region" description="Helical" evidence="5">
    <location>
        <begin position="389"/>
        <end position="419"/>
    </location>
</feature>
<dbReference type="AlphaFoldDB" id="A0A4R5LGH0"/>
<dbReference type="InterPro" id="IPR001902">
    <property type="entry name" value="SLC26A/SulP_fam"/>
</dbReference>
<dbReference type="EMBL" id="SMOD01000008">
    <property type="protein sequence ID" value="TDG08299.1"/>
    <property type="molecule type" value="Genomic_DNA"/>
</dbReference>
<dbReference type="PROSITE" id="PS50801">
    <property type="entry name" value="STAS"/>
    <property type="match status" value="1"/>
</dbReference>
<protein>
    <submittedName>
        <fullName evidence="7">SulP family inorganic anion transporter</fullName>
    </submittedName>
</protein>
<feature type="transmembrane region" description="Helical" evidence="5">
    <location>
        <begin position="254"/>
        <end position="272"/>
    </location>
</feature>
<dbReference type="Gene3D" id="3.30.750.24">
    <property type="entry name" value="STAS domain"/>
    <property type="match status" value="1"/>
</dbReference>
<dbReference type="GO" id="GO:0055085">
    <property type="term" value="P:transmembrane transport"/>
    <property type="evidence" value="ECO:0007669"/>
    <property type="project" value="InterPro"/>
</dbReference>
<dbReference type="Pfam" id="PF01740">
    <property type="entry name" value="STAS"/>
    <property type="match status" value="1"/>
</dbReference>
<name>A0A4R5LGH0_9BURK</name>
<feature type="transmembrane region" description="Helical" evidence="5">
    <location>
        <begin position="107"/>
        <end position="134"/>
    </location>
</feature>
<feature type="transmembrane region" description="Helical" evidence="5">
    <location>
        <begin position="216"/>
        <end position="234"/>
    </location>
</feature>
<comment type="caution">
    <text evidence="7">The sequence shown here is derived from an EMBL/GenBank/DDBJ whole genome shotgun (WGS) entry which is preliminary data.</text>
</comment>
<dbReference type="GO" id="GO:0016020">
    <property type="term" value="C:membrane"/>
    <property type="evidence" value="ECO:0007669"/>
    <property type="project" value="UniProtKB-SubCell"/>
</dbReference>
<evidence type="ECO:0000256" key="3">
    <source>
        <dbReference type="ARBA" id="ARBA00022989"/>
    </source>
</evidence>
<dbReference type="SUPFAM" id="SSF52091">
    <property type="entry name" value="SpoIIaa-like"/>
    <property type="match status" value="1"/>
</dbReference>
<evidence type="ECO:0000259" key="6">
    <source>
        <dbReference type="PROSITE" id="PS50801"/>
    </source>
</evidence>
<feature type="transmembrane region" description="Helical" evidence="5">
    <location>
        <begin position="333"/>
        <end position="353"/>
    </location>
</feature>
<evidence type="ECO:0000256" key="5">
    <source>
        <dbReference type="SAM" id="Phobius"/>
    </source>
</evidence>
<evidence type="ECO:0000256" key="2">
    <source>
        <dbReference type="ARBA" id="ARBA00022692"/>
    </source>
</evidence>
<dbReference type="CDD" id="cd07042">
    <property type="entry name" value="STAS_SulP_like_sulfate_transporter"/>
    <property type="match status" value="1"/>
</dbReference>
<dbReference type="InterPro" id="IPR036513">
    <property type="entry name" value="STAS_dom_sf"/>
</dbReference>